<evidence type="ECO:0000313" key="1">
    <source>
        <dbReference type="EMBL" id="QWY81912.1"/>
    </source>
</evidence>
<dbReference type="Gene3D" id="2.40.50.90">
    <property type="match status" value="1"/>
</dbReference>
<protein>
    <submittedName>
        <fullName evidence="1">Nuclease</fullName>
    </submittedName>
</protein>
<keyword evidence="2" id="KW-1185">Reference proteome</keyword>
<sequence>MTARFYPAQVVRWLDGDTLEVDIDQGFNGRQREHVRLLDYDAPESHQPLHDAATARAEELAPIGAWVTLESHKNSARSFIRWLGRIHLDDGRDVAKVLEAEGLTKAVALKLQL</sequence>
<gene>
    <name evidence="1" type="primary">7</name>
    <name evidence="1" type="ORF">SEA_SICARIUS2_7</name>
</gene>
<dbReference type="SUPFAM" id="SSF50199">
    <property type="entry name" value="Staphylococcal nuclease"/>
    <property type="match status" value="1"/>
</dbReference>
<dbReference type="InterPro" id="IPR035437">
    <property type="entry name" value="SNase_OB-fold_sf"/>
</dbReference>
<proteinExistence type="predicted"/>
<organism evidence="1 2">
    <name type="scientific">Arthrobacter phage Sicarius2</name>
    <dbReference type="NCBI Taxonomy" id="2836090"/>
    <lineage>
        <taxon>Viruses</taxon>
        <taxon>Duplodnaviria</taxon>
        <taxon>Heunggongvirae</taxon>
        <taxon>Uroviricota</taxon>
        <taxon>Caudoviricetes</taxon>
        <taxon>Berryhillviridae</taxon>
        <taxon>Sicariusvirus</taxon>
        <taxon>Sicariusvirus sicarius2</taxon>
    </lineage>
</organism>
<accession>A0A8F3E6A8</accession>
<dbReference type="EMBL" id="MW862982">
    <property type="protein sequence ID" value="QWY81912.1"/>
    <property type="molecule type" value="Genomic_DNA"/>
</dbReference>
<evidence type="ECO:0000313" key="2">
    <source>
        <dbReference type="Proteomes" id="UP000693758"/>
    </source>
</evidence>
<name>A0A8F3E6A8_9CAUD</name>
<dbReference type="Proteomes" id="UP000693758">
    <property type="component" value="Segment"/>
</dbReference>
<reference evidence="1" key="1">
    <citation type="submission" date="2021-04" db="EMBL/GenBank/DDBJ databases">
        <authorList>
            <person name="Black C."/>
            <person name="Barkhordar M.H."/>
            <person name="Chen C."/>
            <person name="Chin S.C."/>
            <person name="Fang R."/>
            <person name="Fontenot L.A."/>
            <person name="Fulinara C.P."/>
            <person name="Gaeta R."/>
            <person name="Hong M.-L.O."/>
            <person name="Jiang B.L."/>
            <person name="Kapinos A."/>
            <person name="Komaranchath M."/>
            <person name="Lan W.C."/>
            <person name="Mirjafari-Firoozabadi S.-A."/>
            <person name="Padua J.-W.P."/>
            <person name="Ramarapu R."/>
            <person name="Santana M.G."/>
            <person name="Shaffer R.D."/>
            <person name="Soumakis M."/>
            <person name="Torres N.C."/>
            <person name="Tseng A."/>
            <person name="Venkatesh S."/>
            <person name="Wang V."/>
            <person name="Yanovsky A.O."/>
            <person name="Nguyen M.A."/>
            <person name="Swift C.M."/>
            <person name="Mayet R.A."/>
            <person name="Chen A."/>
            <person name="Demo S."/>
            <person name="Tse V.Y."/>
            <person name="Garlena R.A."/>
            <person name="Russell D.A."/>
            <person name="Pope W.H."/>
            <person name="Jacobs-Sera D."/>
            <person name="Hatfull G.F."/>
            <person name="Reddi K."/>
            <person name="Moberg-Parker J."/>
            <person name="Freise A.C."/>
        </authorList>
    </citation>
    <scope>NUCLEOTIDE SEQUENCE</scope>
</reference>